<evidence type="ECO:0000256" key="6">
    <source>
        <dbReference type="ARBA" id="ARBA00022840"/>
    </source>
</evidence>
<dbReference type="GO" id="GO:0005524">
    <property type="term" value="F:ATP binding"/>
    <property type="evidence" value="ECO:0007669"/>
    <property type="project" value="UniProtKB-KW"/>
</dbReference>
<organism evidence="12">
    <name type="scientific">uncultured Thermomicrobiales bacterium</name>
    <dbReference type="NCBI Taxonomy" id="1645740"/>
    <lineage>
        <taxon>Bacteria</taxon>
        <taxon>Pseudomonadati</taxon>
        <taxon>Thermomicrobiota</taxon>
        <taxon>Thermomicrobia</taxon>
        <taxon>Thermomicrobiales</taxon>
        <taxon>environmental samples</taxon>
    </lineage>
</organism>
<name>A0A6J4VKC2_9BACT</name>
<dbReference type="InterPro" id="IPR029045">
    <property type="entry name" value="ClpP/crotonase-like_dom_sf"/>
</dbReference>
<evidence type="ECO:0000256" key="10">
    <source>
        <dbReference type="HAMAP-Rule" id="MF_00823"/>
    </source>
</evidence>
<evidence type="ECO:0000256" key="8">
    <source>
        <dbReference type="ARBA" id="ARBA00023160"/>
    </source>
</evidence>
<dbReference type="GO" id="GO:0016743">
    <property type="term" value="F:carboxyl- or carbamoyltransferase activity"/>
    <property type="evidence" value="ECO:0007669"/>
    <property type="project" value="UniProtKB-UniRule"/>
</dbReference>
<keyword evidence="12" id="KW-0436">Ligase</keyword>
<dbReference type="GO" id="GO:0003989">
    <property type="term" value="F:acetyl-CoA carboxylase activity"/>
    <property type="evidence" value="ECO:0007669"/>
    <property type="project" value="InterPro"/>
</dbReference>
<proteinExistence type="inferred from homology"/>
<keyword evidence="3 10" id="KW-0808">Transferase</keyword>
<gene>
    <name evidence="10" type="primary">accA</name>
    <name evidence="12" type="ORF">AVDCRST_MAG59-4193</name>
</gene>
<keyword evidence="8 10" id="KW-0275">Fatty acid biosynthesis</keyword>
<dbReference type="Pfam" id="PF03255">
    <property type="entry name" value="ACCA"/>
    <property type="match status" value="1"/>
</dbReference>
<evidence type="ECO:0000256" key="2">
    <source>
        <dbReference type="ARBA" id="ARBA00022516"/>
    </source>
</evidence>
<comment type="function">
    <text evidence="10">Component of the acetyl coenzyme A carboxylase (ACC) complex. First, biotin carboxylase catalyzes the carboxylation of biotin on its carrier protein (BCCP) and then the CO(2) group is transferred by the carboxyltransferase to acetyl-CoA to form malonyl-CoA.</text>
</comment>
<protein>
    <recommendedName>
        <fullName evidence="10">Acetyl-coenzyme A carboxylase carboxyl transferase subunit alpha</fullName>
        <shortName evidence="10">ACCase subunit alpha</shortName>
        <shortName evidence="10">Acetyl-CoA carboxylase carboxyltransferase subunit alpha</shortName>
        <ecNumber evidence="10">2.1.3.15</ecNumber>
    </recommendedName>
</protein>
<dbReference type="InterPro" id="IPR011763">
    <property type="entry name" value="COA_CT_C"/>
</dbReference>
<evidence type="ECO:0000256" key="7">
    <source>
        <dbReference type="ARBA" id="ARBA00023098"/>
    </source>
</evidence>
<sequence>MTETAASPTAWERVKLARHPERPHALDYLAELTTDFVELHGDRAFGDDRALVGGLACLDGRTVMVLGHQKGENTKENIARNFGMARPEGYRKAERLLRQAEKFGFPVVTLIDTPGAEPGIGSEERGQATAIAESLLRMAGLAVPSVAVVIGEGGSGGALAIGVADRVLMLENAVYAVASPEACAAILWKDAARAPEAAETMRITAAELHRFGVIDEVVPEPAPAHEQPKAAIRATGDALRRHLGALLAAYPPDDPAAVERLRDARYAKFRRIGSWRDAGEVRLGLPSQNGSGSATG</sequence>
<comment type="subcellular location">
    <subcellularLocation>
        <location evidence="10">Cytoplasm</location>
    </subcellularLocation>
</comment>
<dbReference type="EMBL" id="CADCWF010000300">
    <property type="protein sequence ID" value="CAA9576044.1"/>
    <property type="molecule type" value="Genomic_DNA"/>
</dbReference>
<keyword evidence="10" id="KW-0963">Cytoplasm</keyword>
<evidence type="ECO:0000259" key="11">
    <source>
        <dbReference type="PROSITE" id="PS50989"/>
    </source>
</evidence>
<dbReference type="GO" id="GO:0009317">
    <property type="term" value="C:acetyl-CoA carboxylase complex"/>
    <property type="evidence" value="ECO:0007669"/>
    <property type="project" value="InterPro"/>
</dbReference>
<comment type="similarity">
    <text evidence="10">Belongs to the AccA family.</text>
</comment>
<keyword evidence="2 10" id="KW-0444">Lipid biosynthesis</keyword>
<keyword evidence="4 10" id="KW-0547">Nucleotide-binding</keyword>
<keyword evidence="5 10" id="KW-0276">Fatty acid metabolism</keyword>
<evidence type="ECO:0000256" key="5">
    <source>
        <dbReference type="ARBA" id="ARBA00022832"/>
    </source>
</evidence>
<comment type="subunit">
    <text evidence="10">Acetyl-CoA carboxylase is a heterohexamer composed of biotin carboxyl carrier protein (AccB), biotin carboxylase (AccC) and two subunits each of ACCase subunit alpha (AccA) and ACCase subunit beta (AccD).</text>
</comment>
<dbReference type="PROSITE" id="PS50989">
    <property type="entry name" value="COA_CT_CTER"/>
    <property type="match status" value="1"/>
</dbReference>
<dbReference type="Gene3D" id="3.90.226.10">
    <property type="entry name" value="2-enoyl-CoA Hydratase, Chain A, domain 1"/>
    <property type="match status" value="1"/>
</dbReference>
<comment type="catalytic activity">
    <reaction evidence="9 10">
        <text>N(6)-carboxybiotinyl-L-lysyl-[protein] + acetyl-CoA = N(6)-biotinyl-L-lysyl-[protein] + malonyl-CoA</text>
        <dbReference type="Rhea" id="RHEA:54728"/>
        <dbReference type="Rhea" id="RHEA-COMP:10505"/>
        <dbReference type="Rhea" id="RHEA-COMP:10506"/>
        <dbReference type="ChEBI" id="CHEBI:57288"/>
        <dbReference type="ChEBI" id="CHEBI:57384"/>
        <dbReference type="ChEBI" id="CHEBI:83144"/>
        <dbReference type="ChEBI" id="CHEBI:83145"/>
        <dbReference type="EC" id="2.1.3.15"/>
    </reaction>
</comment>
<evidence type="ECO:0000256" key="1">
    <source>
        <dbReference type="ARBA" id="ARBA00004956"/>
    </source>
</evidence>
<comment type="pathway">
    <text evidence="1 10">Lipid metabolism; malonyl-CoA biosynthesis; malonyl-CoA from acetyl-CoA: step 1/1.</text>
</comment>
<dbReference type="PANTHER" id="PTHR42853">
    <property type="entry name" value="ACETYL-COENZYME A CARBOXYLASE CARBOXYL TRANSFERASE SUBUNIT ALPHA"/>
    <property type="match status" value="1"/>
</dbReference>
<reference evidence="12" key="1">
    <citation type="submission" date="2020-02" db="EMBL/GenBank/DDBJ databases">
        <authorList>
            <person name="Meier V. D."/>
        </authorList>
    </citation>
    <scope>NUCLEOTIDE SEQUENCE</scope>
    <source>
        <strain evidence="12">AVDCRST_MAG59</strain>
    </source>
</reference>
<dbReference type="NCBIfam" id="NF004344">
    <property type="entry name" value="PRK05724.1"/>
    <property type="match status" value="1"/>
</dbReference>
<feature type="domain" description="CoA carboxyltransferase C-terminal" evidence="11">
    <location>
        <begin position="1"/>
        <end position="245"/>
    </location>
</feature>
<dbReference type="PANTHER" id="PTHR42853:SF3">
    <property type="entry name" value="ACETYL-COENZYME A CARBOXYLASE CARBOXYL TRANSFERASE SUBUNIT ALPHA, CHLOROPLASTIC"/>
    <property type="match status" value="1"/>
</dbReference>
<evidence type="ECO:0000256" key="9">
    <source>
        <dbReference type="ARBA" id="ARBA00049152"/>
    </source>
</evidence>
<dbReference type="NCBIfam" id="NF041504">
    <property type="entry name" value="AccA_sub"/>
    <property type="match status" value="1"/>
</dbReference>
<dbReference type="UniPathway" id="UPA00655">
    <property type="reaction ID" value="UER00711"/>
</dbReference>
<dbReference type="SUPFAM" id="SSF52096">
    <property type="entry name" value="ClpP/crotonase"/>
    <property type="match status" value="1"/>
</dbReference>
<dbReference type="NCBIfam" id="TIGR00513">
    <property type="entry name" value="accA"/>
    <property type="match status" value="1"/>
</dbReference>
<keyword evidence="6 10" id="KW-0067">ATP-binding</keyword>
<dbReference type="GO" id="GO:2001295">
    <property type="term" value="P:malonyl-CoA biosynthetic process"/>
    <property type="evidence" value="ECO:0007669"/>
    <property type="project" value="UniProtKB-UniRule"/>
</dbReference>
<dbReference type="EC" id="2.1.3.15" evidence="10"/>
<dbReference type="InterPro" id="IPR001095">
    <property type="entry name" value="Acetyl_CoA_COase_a_su"/>
</dbReference>
<accession>A0A6J4VKC2</accession>
<evidence type="ECO:0000313" key="12">
    <source>
        <dbReference type="EMBL" id="CAA9576044.1"/>
    </source>
</evidence>
<evidence type="ECO:0000256" key="4">
    <source>
        <dbReference type="ARBA" id="ARBA00022741"/>
    </source>
</evidence>
<dbReference type="PRINTS" id="PR01069">
    <property type="entry name" value="ACCCTRFRASEA"/>
</dbReference>
<dbReference type="GO" id="GO:0006633">
    <property type="term" value="P:fatty acid biosynthetic process"/>
    <property type="evidence" value="ECO:0007669"/>
    <property type="project" value="UniProtKB-KW"/>
</dbReference>
<dbReference type="HAMAP" id="MF_00823">
    <property type="entry name" value="AcetylCoA_CT_alpha"/>
    <property type="match status" value="1"/>
</dbReference>
<evidence type="ECO:0000256" key="3">
    <source>
        <dbReference type="ARBA" id="ARBA00022679"/>
    </source>
</evidence>
<keyword evidence="7 10" id="KW-0443">Lipid metabolism</keyword>
<dbReference type="AlphaFoldDB" id="A0A6J4VKC2"/>